<dbReference type="PRINTS" id="PR00038">
    <property type="entry name" value="HTHLUXR"/>
</dbReference>
<evidence type="ECO:0000313" key="6">
    <source>
        <dbReference type="Proteomes" id="UP000224130"/>
    </source>
</evidence>
<sequence>MTSHSGGPSLAVVPRSAGAPVAPHVAAALDRLGDGDGDVFDVLAAGLDHDQLSGTAHLPDHLPLAARPTPPGDPTVRRLALLAAVAVVDHVDVLVRASGCPADVLLGGLDGILEVRAGRFRPVDAARLEGVRAEADLDAVTAAHRDLSRAARAVGETGVALWHTARGTVTGDELLADGLVELAGVLLRRGDPLAAYEVACEAVSHGTGERRARAFLVAGRAALWSGHLVDARRWLHRARRSGAGAVEAAAAEVLVAVDLLLDGWPAGSETLAVAGPGASLAALVEQVAVDAPAPADRAVLADVVAGLRLLDADPAAAATVLALAAVRAVPAWSRRGVWVVGGGRLTPLAEAHLRVAQSLVLLCGDDSEAASAVLDDAASRLPVAHVVGGLAVEVGRRLDHDREGVRSRTTHDLARIAPRRQVAAGAVAALRRGGLPVAAGSREVLPPFRAGGASEVARATSLLAGEAARGPAAARAMPCADELVLPVGWSELLTVREIEVTRLVVEGLSNRDVAQRLCVSVRTVEVHLGRAFRKLGVRSRSELVVLALRPAR</sequence>
<dbReference type="InterPro" id="IPR000792">
    <property type="entry name" value="Tscrpt_reg_LuxR_C"/>
</dbReference>
<evidence type="ECO:0000259" key="4">
    <source>
        <dbReference type="PROSITE" id="PS50043"/>
    </source>
</evidence>
<dbReference type="EMBL" id="PDJJ01000001">
    <property type="protein sequence ID" value="PFG44437.1"/>
    <property type="molecule type" value="Genomic_DNA"/>
</dbReference>
<reference evidence="5 6" key="1">
    <citation type="submission" date="2017-10" db="EMBL/GenBank/DDBJ databases">
        <title>Sequencing the genomes of 1000 actinobacteria strains.</title>
        <authorList>
            <person name="Klenk H.-P."/>
        </authorList>
    </citation>
    <scope>NUCLEOTIDE SEQUENCE [LARGE SCALE GENOMIC DNA]</scope>
    <source>
        <strain evidence="5 6">DSM 21863</strain>
    </source>
</reference>
<dbReference type="CDD" id="cd06170">
    <property type="entry name" value="LuxR_C_like"/>
    <property type="match status" value="1"/>
</dbReference>
<keyword evidence="1" id="KW-0805">Transcription regulation</keyword>
<dbReference type="InterPro" id="IPR016032">
    <property type="entry name" value="Sig_transdc_resp-reg_C-effctor"/>
</dbReference>
<dbReference type="PANTHER" id="PTHR44688">
    <property type="entry name" value="DNA-BINDING TRANSCRIPTIONAL ACTIVATOR DEVR_DOSR"/>
    <property type="match status" value="1"/>
</dbReference>
<evidence type="ECO:0000256" key="2">
    <source>
        <dbReference type="ARBA" id="ARBA00023125"/>
    </source>
</evidence>
<dbReference type="Gene3D" id="1.10.10.10">
    <property type="entry name" value="Winged helix-like DNA-binding domain superfamily/Winged helix DNA-binding domain"/>
    <property type="match status" value="1"/>
</dbReference>
<name>A0A2A9EZ68_9MICO</name>
<dbReference type="GO" id="GO:0003677">
    <property type="term" value="F:DNA binding"/>
    <property type="evidence" value="ECO:0007669"/>
    <property type="project" value="UniProtKB-KW"/>
</dbReference>
<accession>A0A2A9EZ68</accession>
<keyword evidence="2" id="KW-0238">DNA-binding</keyword>
<dbReference type="InterPro" id="IPR036388">
    <property type="entry name" value="WH-like_DNA-bd_sf"/>
</dbReference>
<dbReference type="PROSITE" id="PS00622">
    <property type="entry name" value="HTH_LUXR_1"/>
    <property type="match status" value="1"/>
</dbReference>
<evidence type="ECO:0000313" key="5">
    <source>
        <dbReference type="EMBL" id="PFG44437.1"/>
    </source>
</evidence>
<dbReference type="AlphaFoldDB" id="A0A2A9EZ68"/>
<keyword evidence="6" id="KW-1185">Reference proteome</keyword>
<dbReference type="GO" id="GO:0006355">
    <property type="term" value="P:regulation of DNA-templated transcription"/>
    <property type="evidence" value="ECO:0007669"/>
    <property type="project" value="InterPro"/>
</dbReference>
<proteinExistence type="predicted"/>
<dbReference type="Proteomes" id="UP000224130">
    <property type="component" value="Unassembled WGS sequence"/>
</dbReference>
<protein>
    <submittedName>
        <fullName evidence="5">Regulatory LuxR family protein</fullName>
    </submittedName>
</protein>
<dbReference type="Pfam" id="PF00196">
    <property type="entry name" value="GerE"/>
    <property type="match status" value="1"/>
</dbReference>
<dbReference type="SUPFAM" id="SSF46894">
    <property type="entry name" value="C-terminal effector domain of the bipartite response regulators"/>
    <property type="match status" value="1"/>
</dbReference>
<feature type="domain" description="HTH luxR-type" evidence="4">
    <location>
        <begin position="486"/>
        <end position="551"/>
    </location>
</feature>
<evidence type="ECO:0000256" key="3">
    <source>
        <dbReference type="ARBA" id="ARBA00023163"/>
    </source>
</evidence>
<dbReference type="PANTHER" id="PTHR44688:SF16">
    <property type="entry name" value="DNA-BINDING TRANSCRIPTIONAL ACTIVATOR DEVR_DOSR"/>
    <property type="match status" value="1"/>
</dbReference>
<evidence type="ECO:0000256" key="1">
    <source>
        <dbReference type="ARBA" id="ARBA00023015"/>
    </source>
</evidence>
<gene>
    <name evidence="5" type="ORF">ATJ88_3161</name>
</gene>
<organism evidence="5 6">
    <name type="scientific">Isoptericola jiangsuensis</name>
    <dbReference type="NCBI Taxonomy" id="548579"/>
    <lineage>
        <taxon>Bacteria</taxon>
        <taxon>Bacillati</taxon>
        <taxon>Actinomycetota</taxon>
        <taxon>Actinomycetes</taxon>
        <taxon>Micrococcales</taxon>
        <taxon>Promicromonosporaceae</taxon>
        <taxon>Isoptericola</taxon>
    </lineage>
</organism>
<keyword evidence="3" id="KW-0804">Transcription</keyword>
<dbReference type="SMART" id="SM00421">
    <property type="entry name" value="HTH_LUXR"/>
    <property type="match status" value="1"/>
</dbReference>
<dbReference type="PROSITE" id="PS50043">
    <property type="entry name" value="HTH_LUXR_2"/>
    <property type="match status" value="1"/>
</dbReference>
<comment type="caution">
    <text evidence="5">The sequence shown here is derived from an EMBL/GenBank/DDBJ whole genome shotgun (WGS) entry which is preliminary data.</text>
</comment>